<dbReference type="AlphaFoldDB" id="A0A1G6HMQ8"/>
<reference evidence="4 6" key="3">
    <citation type="submission" date="2019-03" db="EMBL/GenBank/DDBJ databases">
        <title>Deep subsurface shale carbon reservoir microbial communities from Ohio and West Virginia, USA.</title>
        <authorList>
            <person name="Wrighton K."/>
        </authorList>
    </citation>
    <scope>NUCLEOTIDE SEQUENCE [LARGE SCALE GENOMIC DNA]</scope>
    <source>
        <strain evidence="4 6">UTICA-S4D12</strain>
    </source>
</reference>
<dbReference type="EMBL" id="SOAA01000005">
    <property type="protein sequence ID" value="TDS33089.1"/>
    <property type="molecule type" value="Genomic_DNA"/>
</dbReference>
<proteinExistence type="predicted"/>
<evidence type="ECO:0000313" key="6">
    <source>
        <dbReference type="Proteomes" id="UP000295758"/>
    </source>
</evidence>
<reference evidence="2 5" key="2">
    <citation type="submission" date="2018-04" db="EMBL/GenBank/DDBJ databases">
        <title>Subsurface microbial communities from deep shales in Ohio and West Virginia, USA.</title>
        <authorList>
            <person name="Wrighton K."/>
        </authorList>
    </citation>
    <scope>NUCLEOTIDE SEQUENCE [LARGE SCALE GENOMIC DNA]</scope>
    <source>
        <strain evidence="2 5">MSL28</strain>
    </source>
</reference>
<dbReference type="STRING" id="54121.SAMN04515653_104180"/>
<name>A0A1G6HMQ8_9FIRM</name>
<evidence type="ECO:0000256" key="1">
    <source>
        <dbReference type="SAM" id="Coils"/>
    </source>
</evidence>
<evidence type="ECO:0000313" key="4">
    <source>
        <dbReference type="EMBL" id="TDS33089.1"/>
    </source>
</evidence>
<dbReference type="OrthoDB" id="2112952at2"/>
<organism evidence="3 7">
    <name type="scientific">Halanaerobium congolense</name>
    <dbReference type="NCBI Taxonomy" id="54121"/>
    <lineage>
        <taxon>Bacteria</taxon>
        <taxon>Bacillati</taxon>
        <taxon>Bacillota</taxon>
        <taxon>Clostridia</taxon>
        <taxon>Halanaerobiales</taxon>
        <taxon>Halanaerobiaceae</taxon>
        <taxon>Halanaerobium</taxon>
    </lineage>
</organism>
<dbReference type="RefSeq" id="WP_073156203.1">
    <property type="nucleotide sequence ID" value="NZ_FMYT01000001.1"/>
</dbReference>
<dbReference type="EMBL" id="QICM01000002">
    <property type="protein sequence ID" value="PXV69975.1"/>
    <property type="molecule type" value="Genomic_DNA"/>
</dbReference>
<dbReference type="EMBL" id="FMYT01000001">
    <property type="protein sequence ID" value="SDB95433.1"/>
    <property type="molecule type" value="Genomic_DNA"/>
</dbReference>
<protein>
    <submittedName>
        <fullName evidence="3">Uncharacterized protein</fullName>
    </submittedName>
</protein>
<dbReference type="Proteomes" id="UP000295758">
    <property type="component" value="Unassembled WGS sequence"/>
</dbReference>
<evidence type="ECO:0000313" key="3">
    <source>
        <dbReference type="EMBL" id="SDB95433.1"/>
    </source>
</evidence>
<evidence type="ECO:0000313" key="7">
    <source>
        <dbReference type="Proteomes" id="UP000324896"/>
    </source>
</evidence>
<keyword evidence="1" id="KW-0175">Coiled coil</keyword>
<sequence length="106" mass="12431">MQEELIEKVINIEQQAQRLKDDLTVEIKELEGKYEKRMAREEKVKIEESKKEGEEILAESKAGAERFAANLEEESKNELKKIENNYQKVKADLLKKYFDKIISSGR</sequence>
<reference evidence="3 7" key="1">
    <citation type="submission" date="2016-10" db="EMBL/GenBank/DDBJ databases">
        <authorList>
            <person name="Varghese N."/>
            <person name="Submissions S."/>
        </authorList>
    </citation>
    <scope>NUCLEOTIDE SEQUENCE [LARGE SCALE GENOMIC DNA]</scope>
    <source>
        <strain evidence="3 7">WG10</strain>
    </source>
</reference>
<evidence type="ECO:0000313" key="5">
    <source>
        <dbReference type="Proteomes" id="UP000247389"/>
    </source>
</evidence>
<feature type="coiled-coil region" evidence="1">
    <location>
        <begin position="2"/>
        <end position="40"/>
    </location>
</feature>
<accession>A0A1G6HMQ8</accession>
<dbReference type="Proteomes" id="UP000247389">
    <property type="component" value="Unassembled WGS sequence"/>
</dbReference>
<dbReference type="Proteomes" id="UP000324896">
    <property type="component" value="Unassembled WGS sequence"/>
</dbReference>
<evidence type="ECO:0000313" key="2">
    <source>
        <dbReference type="EMBL" id="PXV69975.1"/>
    </source>
</evidence>
<gene>
    <name evidence="4" type="ORF">BY453_10597</name>
    <name evidence="2" type="ORF">C8C78_102104</name>
    <name evidence="3" type="ORF">SAMN04488597_10136</name>
</gene>